<dbReference type="Gene3D" id="1.20.120.350">
    <property type="entry name" value="Voltage-gated potassium channels. Chain C"/>
    <property type="match status" value="4"/>
</dbReference>
<proteinExistence type="inferred from homology"/>
<keyword evidence="6" id="KW-0479">Metal-binding</keyword>
<keyword evidence="10 16" id="KW-1133">Transmembrane helix</keyword>
<feature type="transmembrane region" description="Helical" evidence="16">
    <location>
        <begin position="1289"/>
        <end position="1307"/>
    </location>
</feature>
<comment type="function">
    <text evidence="14">Voltage-sensitive calcium channels (VSCC) mediate the entry of calcium ions into excitable cells and are also involved in a variety of calcium-dependent processes, including muscle contraction, hormone or neurotransmitter release, gene expression, cell motility, cell division and cell death.</text>
</comment>
<feature type="domain" description="Voltage-dependent calcium channel alpha-1 subunit IQ" evidence="17">
    <location>
        <begin position="1543"/>
        <end position="1577"/>
    </location>
</feature>
<feature type="transmembrane region" description="Helical" evidence="16">
    <location>
        <begin position="122"/>
        <end position="143"/>
    </location>
</feature>
<feature type="transmembrane region" description="Helical" evidence="16">
    <location>
        <begin position="507"/>
        <end position="528"/>
    </location>
</feature>
<evidence type="ECO:0000256" key="13">
    <source>
        <dbReference type="ARBA" id="ARBA00023303"/>
    </source>
</evidence>
<keyword evidence="2" id="KW-0813">Transport</keyword>
<dbReference type="SMART" id="SM01062">
    <property type="entry name" value="Ca_chan_IQ"/>
    <property type="match status" value="1"/>
</dbReference>
<evidence type="ECO:0000256" key="11">
    <source>
        <dbReference type="ARBA" id="ARBA00023065"/>
    </source>
</evidence>
<evidence type="ECO:0000256" key="3">
    <source>
        <dbReference type="ARBA" id="ARBA00022568"/>
    </source>
</evidence>
<feature type="transmembrane region" description="Helical" evidence="16">
    <location>
        <begin position="155"/>
        <end position="174"/>
    </location>
</feature>
<comment type="similarity">
    <text evidence="14">Belongs to the calcium channel alpha-1 subunit (TC 1.A.1.11) family.</text>
</comment>
<feature type="transmembrane region" description="Helical" evidence="16">
    <location>
        <begin position="1087"/>
        <end position="1113"/>
    </location>
</feature>
<dbReference type="Pfam" id="PF16905">
    <property type="entry name" value="GPHH"/>
    <property type="match status" value="1"/>
</dbReference>
<keyword evidence="4 14" id="KW-0107">Calcium channel</keyword>
<dbReference type="InterPro" id="IPR050599">
    <property type="entry name" value="VDCC_alpha-1_subunit"/>
</dbReference>
<feature type="transmembrane region" description="Helical" evidence="16">
    <location>
        <begin position="1164"/>
        <end position="1185"/>
    </location>
</feature>
<feature type="transmembrane region" description="Helical" evidence="16">
    <location>
        <begin position="469"/>
        <end position="487"/>
    </location>
</feature>
<evidence type="ECO:0000259" key="17">
    <source>
        <dbReference type="SMART" id="SM01062"/>
    </source>
</evidence>
<dbReference type="PANTHER" id="PTHR45628:SF1">
    <property type="entry name" value="VOLTAGE-DEPENDENT CALCIUM CHANNEL TYPE D SUBUNIT ALPHA-1"/>
    <property type="match status" value="1"/>
</dbReference>
<evidence type="ECO:0000256" key="8">
    <source>
        <dbReference type="ARBA" id="ARBA00022837"/>
    </source>
</evidence>
<feature type="compositionally biased region" description="Acidic residues" evidence="15">
    <location>
        <begin position="395"/>
        <end position="404"/>
    </location>
</feature>
<evidence type="ECO:0000256" key="2">
    <source>
        <dbReference type="ARBA" id="ARBA00022448"/>
    </source>
</evidence>
<comment type="caution">
    <text evidence="18">The sequence shown here is derived from an EMBL/GenBank/DDBJ whole genome shotgun (WGS) entry which is preliminary data.</text>
</comment>
<evidence type="ECO:0000313" key="18">
    <source>
        <dbReference type="EMBL" id="CAH3141781.1"/>
    </source>
</evidence>
<dbReference type="Gene3D" id="6.10.250.2180">
    <property type="match status" value="1"/>
</dbReference>
<name>A0ABN8PEJ1_9CNID</name>
<dbReference type="Gene3D" id="6.10.250.2500">
    <property type="match status" value="1"/>
</dbReference>
<feature type="transmembrane region" description="Helical" evidence="16">
    <location>
        <begin position="84"/>
        <end position="102"/>
    </location>
</feature>
<dbReference type="EMBL" id="CALNXK010000067">
    <property type="protein sequence ID" value="CAH3141781.1"/>
    <property type="molecule type" value="Genomic_DNA"/>
</dbReference>
<keyword evidence="3 14" id="KW-0109">Calcium transport</keyword>
<dbReference type="Proteomes" id="UP001159405">
    <property type="component" value="Unassembled WGS sequence"/>
</dbReference>
<evidence type="ECO:0000256" key="6">
    <source>
        <dbReference type="ARBA" id="ARBA00022723"/>
    </source>
</evidence>
<dbReference type="InterPro" id="IPR014873">
    <property type="entry name" value="VDCC_a1su_IQ"/>
</dbReference>
<sequence length="1907" mass="215300">MEQNGYPRANFTPATKLPWPNGTDVMQNRTRLNGHASKYGKSVAATKRQKKSGNAVRPKRALLCLSLGNPIRSAAINLVEWKPFDVMILITIFANCAALAAYEPLPEKDSSEINEGLEVAEYVFLAIFTLEAVLKIIAYGFLFHPGAYLRNGWNILDFVIVVVGLATILVKAFLSSGSFDVKALRAFRVLRPLRLVSGVPSLQVVLNSIIKALIPLFHIALLVVFVVIIYAIIGVELFMGRLHMTCYDNITGSLAMEEPHPCSAGGSGFQCDASKGEVCEGGWKGPNYGITNFDNIGLACMTVFQCITLEGWTDVLYMINDAVGNSWPWVYFVTLIIWGSFFVLNLVLGVLSGEFAKEKARAQKSGEFQKFREKQQVEEAYNGYLDWITQAEDIEGDSESEEDEDKKSSRRTSRHSRLDDIELTDKNEWQDNATQETTHHGWCHNEKKILKRWHHRTRRELRKAVKTQAFYWIVIVVVFLNSLTLALEHYGQPEFLTTFLDIANKLFLAIFTVEMLIKMYCLGIHGYFASLFNRFDCLVVISSLLELAIVEAMNQRPIGISVLRCVRLLRIFKVTRYWSSLSNLVASLLNSMRSIAGLLLLLSLFMLICSLLGMQIFGGRFNMDGDQIPRSNFDSFWRAVITVFQILTGEDWNAVMYDGIRSWGGIGEAGAILPILYFIFLVVVGNYILLNVFLAIAVDNLADAENLTEMEEEKKKKKEKREKLKESAQSQTNVDYDGAVVPNHSSASRSNVTLDKSTQELHSTSNLNGNGIVRAASHNDIEAQSSELSEVGGSKPVLNNNHEIPTEVSTEDIDYMPMPPESSLFIFSTTNIIRVICYKIATNKYFVNFVLILIIVSSILLAAEDPLNASAKRNQVLNYFDYFFTSVFTLEILIKFVAYGLILHKGSFCRSAFNLLDLLVVSVSVISIVLRDSQFSVVRILRVLRVLRPLRAINRAKGLKHVVQCVFVAVKTIWNIMLVTMLFNFLFAVIGVQLWKGTFFYCTDSEKDSREECQGTFVEFKGPGMTNPVEMQREWKRHDFNFDNVGNAMLTLFTVMTFEGWPGILENSIDSTEADQGPHQNNRPWVAIYYIIYIIIIAFFMVNIFVGFVIVTFQSEGEEEFKGCELDKNQRQCIEFALKAKPLKRYIPDNRLQFHIWRVVTSQAFEYLIFAFIVCNTVVLMMQYYEEPKLYTRVLDGFNIGFTAVFLLECILKLIAFKPKNYFVDRWNLFDFIIVVGSIIDITMNEVSSEQMFAFGFFRLFRALRLVKLLNQGSGIKTLLWTFIKSFQALPYVALLIVMMFFIYAVIGMQMFGRIALDSDTQITRNNNFQTFPQSLMVLFRSATGENWQQIMLSCTNRDDVKCDPRADPQEPSGLCGSDFAYFYFVSFYSICSFLIINLFVAVIMDNFDYLTRDWSILGPHHLDEYVRVWSEYDPEARGCVKHVDIVILLKRIAPPLGFGKFCPHREACKRLVTMNMPLTKDGMVDFNATLFGLIRSSLNIKRPEGKGSIDKANAEVRNIILRIWPKTPLELLDRVVQPPGTHDDVTVGKFYATYLIQEYFRRFKARQKAQDQANEVQGNSTVALQAGLRTLHGLGPQLRRAISGQLGSDDDELYLKEDDSQKAQHKGFWESLKNAVSSSPRHSMRTPNRFTRPASFRLSALLPGSGSLVQAKKKSSSMSNLSEKMHTELFSEKQFLVPGTSGDENANESEAGKPYHELPLLREPDDLGSLPAIKGHSGVKAASSLPLPTAGYIHGPIAYLRQRSRSETSGVIVPWPSPREVEKGSCSPRDIERDRTESVKSLLEDALIDEGISITVDDPLVRVAEQEIAEAFDVSEDELHEAAGKILADASSRREVGDESRSDKECLDEDRTTAEADSLRTSPNVSLRWSGGIQMVPDSELVITDL</sequence>
<keyword evidence="5 16" id="KW-0812">Transmembrane</keyword>
<feature type="transmembrane region" description="Helical" evidence="16">
    <location>
        <begin position="912"/>
        <end position="930"/>
    </location>
</feature>
<dbReference type="PANTHER" id="PTHR45628">
    <property type="entry name" value="VOLTAGE-DEPENDENT CALCIUM CHANNEL TYPE A SUBUNIT ALPHA-1"/>
    <property type="match status" value="1"/>
</dbReference>
<dbReference type="InterPro" id="IPR005446">
    <property type="entry name" value="VDCC_L_a1su"/>
</dbReference>
<feature type="transmembrane region" description="Helical" evidence="16">
    <location>
        <begin position="883"/>
        <end position="903"/>
    </location>
</feature>
<feature type="compositionally biased region" description="Basic and acidic residues" evidence="15">
    <location>
        <begin position="1780"/>
        <end position="1794"/>
    </location>
</feature>
<feature type="region of interest" description="Disordered" evidence="15">
    <location>
        <begin position="395"/>
        <end position="415"/>
    </location>
</feature>
<feature type="region of interest" description="Disordered" evidence="15">
    <location>
        <begin position="713"/>
        <end position="751"/>
    </location>
</feature>
<keyword evidence="9 14" id="KW-0851">Voltage-gated channel</keyword>
<comment type="subcellular location">
    <subcellularLocation>
        <location evidence="1 14">Membrane</location>
        <topology evidence="1 14">Multi-pass membrane protein</topology>
    </subcellularLocation>
</comment>
<evidence type="ECO:0000256" key="14">
    <source>
        <dbReference type="RuleBase" id="RU003808"/>
    </source>
</evidence>
<evidence type="ECO:0000256" key="16">
    <source>
        <dbReference type="SAM" id="Phobius"/>
    </source>
</evidence>
<evidence type="ECO:0000256" key="4">
    <source>
        <dbReference type="ARBA" id="ARBA00022673"/>
    </source>
</evidence>
<dbReference type="InterPro" id="IPR005821">
    <property type="entry name" value="Ion_trans_dom"/>
</dbReference>
<evidence type="ECO:0000256" key="1">
    <source>
        <dbReference type="ARBA" id="ARBA00004141"/>
    </source>
</evidence>
<feature type="transmembrane region" description="Helical" evidence="16">
    <location>
        <begin position="1382"/>
        <end position="1405"/>
    </location>
</feature>
<dbReference type="Pfam" id="PF00520">
    <property type="entry name" value="Ion_trans"/>
    <property type="match status" value="4"/>
</dbReference>
<dbReference type="PRINTS" id="PR00167">
    <property type="entry name" value="CACHANNEL"/>
</dbReference>
<feature type="transmembrane region" description="Helical" evidence="16">
    <location>
        <begin position="213"/>
        <end position="233"/>
    </location>
</feature>
<evidence type="ECO:0000256" key="10">
    <source>
        <dbReference type="ARBA" id="ARBA00022989"/>
    </source>
</evidence>
<evidence type="ECO:0000256" key="7">
    <source>
        <dbReference type="ARBA" id="ARBA00022737"/>
    </source>
</evidence>
<feature type="transmembrane region" description="Helical" evidence="16">
    <location>
        <begin position="675"/>
        <end position="698"/>
    </location>
</feature>
<evidence type="ECO:0000256" key="9">
    <source>
        <dbReference type="ARBA" id="ARBA00022882"/>
    </source>
</evidence>
<organism evidence="18 19">
    <name type="scientific">Porites lobata</name>
    <dbReference type="NCBI Taxonomy" id="104759"/>
    <lineage>
        <taxon>Eukaryota</taxon>
        <taxon>Metazoa</taxon>
        <taxon>Cnidaria</taxon>
        <taxon>Anthozoa</taxon>
        <taxon>Hexacorallia</taxon>
        <taxon>Scleractinia</taxon>
        <taxon>Fungiina</taxon>
        <taxon>Poritidae</taxon>
        <taxon>Porites</taxon>
    </lineage>
</organism>
<feature type="transmembrane region" description="Helical" evidence="16">
    <location>
        <begin position="329"/>
        <end position="351"/>
    </location>
</feature>
<keyword evidence="8 14" id="KW-0106">Calcium</keyword>
<dbReference type="InterPro" id="IPR031649">
    <property type="entry name" value="GPHH_dom"/>
</dbReference>
<evidence type="ECO:0000256" key="5">
    <source>
        <dbReference type="ARBA" id="ARBA00022692"/>
    </source>
</evidence>
<dbReference type="InterPro" id="IPR027359">
    <property type="entry name" value="Volt_channel_dom_sf"/>
</dbReference>
<evidence type="ECO:0000313" key="19">
    <source>
        <dbReference type="Proteomes" id="UP001159405"/>
    </source>
</evidence>
<feature type="transmembrane region" description="Helical" evidence="16">
    <location>
        <begin position="1197"/>
        <end position="1215"/>
    </location>
</feature>
<protein>
    <recommendedName>
        <fullName evidence="14">Voltage-dependent L-type calcium channel subunit alpha</fullName>
    </recommendedName>
</protein>
<reference evidence="18 19" key="1">
    <citation type="submission" date="2022-05" db="EMBL/GenBank/DDBJ databases">
        <authorList>
            <consortium name="Genoscope - CEA"/>
            <person name="William W."/>
        </authorList>
    </citation>
    <scope>NUCLEOTIDE SEQUENCE [LARGE SCALE GENOMIC DNA]</scope>
</reference>
<keyword evidence="7" id="KW-0677">Repeat</keyword>
<feature type="region of interest" description="Disordered" evidence="15">
    <location>
        <begin position="1851"/>
        <end position="1883"/>
    </location>
</feature>
<feature type="region of interest" description="Disordered" evidence="15">
    <location>
        <begin position="1"/>
        <end position="22"/>
    </location>
</feature>
<dbReference type="Gene3D" id="1.10.287.70">
    <property type="match status" value="4"/>
</dbReference>
<keyword evidence="13" id="KW-0407">Ion channel</keyword>
<feature type="transmembrane region" description="Helical" evidence="16">
    <location>
        <begin position="845"/>
        <end position="863"/>
    </location>
</feature>
<keyword evidence="12 16" id="KW-0472">Membrane</keyword>
<dbReference type="Pfam" id="PF08763">
    <property type="entry name" value="Ca_chan_IQ"/>
    <property type="match status" value="1"/>
</dbReference>
<gene>
    <name evidence="18" type="ORF">PLOB_00041964</name>
</gene>
<dbReference type="SUPFAM" id="SSF81324">
    <property type="entry name" value="Voltage-gated potassium channels"/>
    <property type="match status" value="4"/>
</dbReference>
<evidence type="ECO:0000256" key="12">
    <source>
        <dbReference type="ARBA" id="ARBA00023136"/>
    </source>
</evidence>
<accession>A0ABN8PEJ1</accession>
<feature type="region of interest" description="Disordered" evidence="15">
    <location>
        <begin position="1771"/>
        <end position="1794"/>
    </location>
</feature>
<dbReference type="PRINTS" id="PR01630">
    <property type="entry name" value="LVDCCALPHA1"/>
</dbReference>
<dbReference type="InterPro" id="IPR002077">
    <property type="entry name" value="VDCCAlpha1"/>
</dbReference>
<evidence type="ECO:0000256" key="15">
    <source>
        <dbReference type="SAM" id="MobiDB-lite"/>
    </source>
</evidence>
<feature type="transmembrane region" description="Helical" evidence="16">
    <location>
        <begin position="973"/>
        <end position="995"/>
    </location>
</feature>
<feature type="compositionally biased region" description="Basic and acidic residues" evidence="15">
    <location>
        <begin position="1852"/>
        <end position="1879"/>
    </location>
</feature>
<keyword evidence="11" id="KW-0406">Ion transport</keyword>
<feature type="transmembrane region" description="Helical" evidence="16">
    <location>
        <begin position="595"/>
        <end position="614"/>
    </location>
</feature>
<keyword evidence="19" id="KW-1185">Reference proteome</keyword>